<sequence length="411" mass="45762">MYEIGNQEVQAIKKIISKGKLFRYLENSECDFFEKNYSKYLSIKHTALASSGTAALTAALVGLKIGPGDEVLIPAHTYMATAMSVLSVGAIPIIVDIDESLTIDPKALEDACGPLTRAAIVVHMWGTTCNMNAIMKIAKKKNLFVIEDACQGVGGGYEKKMLGTIGHVGAFSFNYYKNMTSGEGGAVVSNNKEIIERAKCAIDPCHFYWQGRKNSLKPFAANGSRASEFMGALLNVQLKRLPGMIKKMRAERNKILSSTQNLSNMGIKHSPLNSKNYDCGNYVFFKFNNTLDAEKFTSIFPAPIAGKTGRHNYTEWDQILLKEGSFHQSLNPYKLSQNKKCRMNYSKNMCKSSLEILDKTIMIPTDPKNTKKDINNTIRNIKRAALAYINKEHIKIKQKAIDKGKFDYSET</sequence>
<gene>
    <name evidence="1" type="ORF">METZ01_LOCUS113578</name>
</gene>
<dbReference type="Gene3D" id="3.90.1150.10">
    <property type="entry name" value="Aspartate Aminotransferase, domain 1"/>
    <property type="match status" value="1"/>
</dbReference>
<reference evidence="1" key="1">
    <citation type="submission" date="2018-05" db="EMBL/GenBank/DDBJ databases">
        <authorList>
            <person name="Lanie J.A."/>
            <person name="Ng W.-L."/>
            <person name="Kazmierczak K.M."/>
            <person name="Andrzejewski T.M."/>
            <person name="Davidsen T.M."/>
            <person name="Wayne K.J."/>
            <person name="Tettelin H."/>
            <person name="Glass J.I."/>
            <person name="Rusch D."/>
            <person name="Podicherti R."/>
            <person name="Tsui H.-C.T."/>
            <person name="Winkler M.E."/>
        </authorList>
    </citation>
    <scope>NUCLEOTIDE SEQUENCE</scope>
</reference>
<dbReference type="InterPro" id="IPR015424">
    <property type="entry name" value="PyrdxlP-dep_Trfase"/>
</dbReference>
<evidence type="ECO:0000313" key="1">
    <source>
        <dbReference type="EMBL" id="SVA60724.1"/>
    </source>
</evidence>
<protein>
    <recommendedName>
        <fullName evidence="2">DegT/DnrJ/EryC1/StrS aminotransferase</fullName>
    </recommendedName>
</protein>
<accession>A0A381X7K3</accession>
<dbReference type="EMBL" id="UINC01014189">
    <property type="protein sequence ID" value="SVA60724.1"/>
    <property type="molecule type" value="Genomic_DNA"/>
</dbReference>
<dbReference type="PANTHER" id="PTHR30244">
    <property type="entry name" value="TRANSAMINASE"/>
    <property type="match status" value="1"/>
</dbReference>
<dbReference type="SUPFAM" id="SSF53383">
    <property type="entry name" value="PLP-dependent transferases"/>
    <property type="match status" value="1"/>
</dbReference>
<dbReference type="Pfam" id="PF01041">
    <property type="entry name" value="DegT_DnrJ_EryC1"/>
    <property type="match status" value="1"/>
</dbReference>
<organism evidence="1">
    <name type="scientific">marine metagenome</name>
    <dbReference type="NCBI Taxonomy" id="408172"/>
    <lineage>
        <taxon>unclassified sequences</taxon>
        <taxon>metagenomes</taxon>
        <taxon>ecological metagenomes</taxon>
    </lineage>
</organism>
<name>A0A381X7K3_9ZZZZ</name>
<dbReference type="GO" id="GO:0008483">
    <property type="term" value="F:transaminase activity"/>
    <property type="evidence" value="ECO:0007669"/>
    <property type="project" value="TreeGrafter"/>
</dbReference>
<dbReference type="InterPro" id="IPR000653">
    <property type="entry name" value="DegT/StrS_aminotransferase"/>
</dbReference>
<dbReference type="InterPro" id="IPR015421">
    <property type="entry name" value="PyrdxlP-dep_Trfase_major"/>
</dbReference>
<proteinExistence type="predicted"/>
<dbReference type="InterPro" id="IPR015422">
    <property type="entry name" value="PyrdxlP-dep_Trfase_small"/>
</dbReference>
<dbReference type="Gene3D" id="3.40.640.10">
    <property type="entry name" value="Type I PLP-dependent aspartate aminotransferase-like (Major domain)"/>
    <property type="match status" value="1"/>
</dbReference>
<dbReference type="GO" id="GO:0030170">
    <property type="term" value="F:pyridoxal phosphate binding"/>
    <property type="evidence" value="ECO:0007669"/>
    <property type="project" value="TreeGrafter"/>
</dbReference>
<dbReference type="GO" id="GO:0000271">
    <property type="term" value="P:polysaccharide biosynthetic process"/>
    <property type="evidence" value="ECO:0007669"/>
    <property type="project" value="TreeGrafter"/>
</dbReference>
<dbReference type="AlphaFoldDB" id="A0A381X7K3"/>
<dbReference type="PANTHER" id="PTHR30244:SF34">
    <property type="entry name" value="DTDP-4-AMINO-4,6-DIDEOXYGALACTOSE TRANSAMINASE"/>
    <property type="match status" value="1"/>
</dbReference>
<evidence type="ECO:0008006" key="2">
    <source>
        <dbReference type="Google" id="ProtNLM"/>
    </source>
</evidence>